<dbReference type="InterPro" id="IPR009003">
    <property type="entry name" value="Peptidase_S1_PA"/>
</dbReference>
<dbReference type="STRING" id="1183438.GKIL_0032"/>
<dbReference type="InterPro" id="IPR001478">
    <property type="entry name" value="PDZ"/>
</dbReference>
<keyword evidence="8" id="KW-1185">Reference proteome</keyword>
<dbReference type="eggNOG" id="COG0265">
    <property type="taxonomic scope" value="Bacteria"/>
</dbReference>
<dbReference type="Proteomes" id="UP000017396">
    <property type="component" value="Chromosome"/>
</dbReference>
<dbReference type="PANTHER" id="PTHR43343">
    <property type="entry name" value="PEPTIDASE S12"/>
    <property type="match status" value="1"/>
</dbReference>
<evidence type="ECO:0000256" key="4">
    <source>
        <dbReference type="ARBA" id="ARBA00022825"/>
    </source>
</evidence>
<evidence type="ECO:0000256" key="3">
    <source>
        <dbReference type="ARBA" id="ARBA00022801"/>
    </source>
</evidence>
<keyword evidence="3" id="KW-0378">Hydrolase</keyword>
<dbReference type="GO" id="GO:0006508">
    <property type="term" value="P:proteolysis"/>
    <property type="evidence" value="ECO:0007669"/>
    <property type="project" value="UniProtKB-KW"/>
</dbReference>
<organism evidence="7 8">
    <name type="scientific">Gloeobacter kilaueensis (strain ATCC BAA-2537 / CCAP 1431/1 / ULC 316 / JS1)</name>
    <dbReference type="NCBI Taxonomy" id="1183438"/>
    <lineage>
        <taxon>Bacteria</taxon>
        <taxon>Bacillati</taxon>
        <taxon>Cyanobacteriota</taxon>
        <taxon>Cyanophyceae</taxon>
        <taxon>Gloeobacterales</taxon>
        <taxon>Gloeobacteraceae</taxon>
        <taxon>Gloeobacter</taxon>
    </lineage>
</organism>
<dbReference type="InterPro" id="IPR001940">
    <property type="entry name" value="Peptidase_S1C"/>
</dbReference>
<keyword evidence="4" id="KW-0720">Serine protease</keyword>
<dbReference type="SUPFAM" id="SSF50156">
    <property type="entry name" value="PDZ domain-like"/>
    <property type="match status" value="1"/>
</dbReference>
<dbReference type="KEGG" id="glj:GKIL_0032"/>
<dbReference type="SUPFAM" id="SSF50494">
    <property type="entry name" value="Trypsin-like serine proteases"/>
    <property type="match status" value="1"/>
</dbReference>
<evidence type="ECO:0000256" key="5">
    <source>
        <dbReference type="SAM" id="MobiDB-lite"/>
    </source>
</evidence>
<dbReference type="EMBL" id="CP003587">
    <property type="protein sequence ID" value="AGY56279.1"/>
    <property type="molecule type" value="Genomic_DNA"/>
</dbReference>
<evidence type="ECO:0000256" key="2">
    <source>
        <dbReference type="ARBA" id="ARBA00022670"/>
    </source>
</evidence>
<dbReference type="HOGENOM" id="CLU_020120_2_0_3"/>
<evidence type="ECO:0000256" key="1">
    <source>
        <dbReference type="ARBA" id="ARBA00010541"/>
    </source>
</evidence>
<accession>U5QF78</accession>
<comment type="similarity">
    <text evidence="1">Belongs to the peptidase S1C family.</text>
</comment>
<dbReference type="PANTHER" id="PTHR43343:SF3">
    <property type="entry name" value="PROTEASE DO-LIKE 8, CHLOROPLASTIC"/>
    <property type="match status" value="1"/>
</dbReference>
<name>U5QF78_GLOK1</name>
<dbReference type="Gene3D" id="2.30.42.10">
    <property type="match status" value="1"/>
</dbReference>
<dbReference type="PRINTS" id="PR00834">
    <property type="entry name" value="PROTEASES2C"/>
</dbReference>
<sequence length="399" mass="40996">MKTFKPTEVLVIALLAAVGGAAGSYFAVNRVAAPPAPATAPVPSSTPAPAPEAPAPAPLPASLGSEEKDNIAVYERVSPAVVNITTTVINYDYFSRPIPEQGTGSGSILDPQGHVLTNYHVVRSAKSQLEVTLASGKHYKARLVGADPDNDLAVIQIQNPPANLTTIALGESSSLKVGRKVLAIGNPFGLDRTLTTGVISALGRDLQSERAGRTLRGLIQTDAAINPGNSGGPLLDGTGRLIGVNTAIFSTSGSSAGIGFAVPVDTVRQVLPELLIRGGVRRASLGVQLFSLTPPVAEALNLPVNQGALVAGVAPGGPAARAGLQAGNQEAVIGNYRLPIGGDIIVAVGDTRISDAQELIALIQKHKPGERLNLSVIRGGRQIQVPVTLGEASEQLEEE</sequence>
<proteinExistence type="inferred from homology"/>
<dbReference type="Pfam" id="PF13180">
    <property type="entry name" value="PDZ_2"/>
    <property type="match status" value="1"/>
</dbReference>
<dbReference type="OrthoDB" id="9758917at2"/>
<keyword evidence="2" id="KW-0645">Protease</keyword>
<dbReference type="SMART" id="SM00228">
    <property type="entry name" value="PDZ"/>
    <property type="match status" value="1"/>
</dbReference>
<evidence type="ECO:0000313" key="8">
    <source>
        <dbReference type="Proteomes" id="UP000017396"/>
    </source>
</evidence>
<dbReference type="GO" id="GO:0004252">
    <property type="term" value="F:serine-type endopeptidase activity"/>
    <property type="evidence" value="ECO:0007669"/>
    <property type="project" value="InterPro"/>
</dbReference>
<feature type="domain" description="PDZ" evidence="6">
    <location>
        <begin position="283"/>
        <end position="380"/>
    </location>
</feature>
<dbReference type="InterPro" id="IPR036034">
    <property type="entry name" value="PDZ_sf"/>
</dbReference>
<dbReference type="Gene3D" id="2.40.10.10">
    <property type="entry name" value="Trypsin-like serine proteases"/>
    <property type="match status" value="2"/>
</dbReference>
<reference evidence="7 8" key="1">
    <citation type="journal article" date="2013" name="PLoS ONE">
        <title>Cultivation and Complete Genome Sequencing of Gloeobacter kilaueensis sp. nov., from a Lava Cave in Kilauea Caldera, Hawai'i.</title>
        <authorList>
            <person name="Saw J.H."/>
            <person name="Schatz M."/>
            <person name="Brown M.V."/>
            <person name="Kunkel D.D."/>
            <person name="Foster J.S."/>
            <person name="Shick H."/>
            <person name="Christensen S."/>
            <person name="Hou S."/>
            <person name="Wan X."/>
            <person name="Donachie S.P."/>
        </authorList>
    </citation>
    <scope>NUCLEOTIDE SEQUENCE [LARGE SCALE GENOMIC DNA]</scope>
    <source>
        <strain evidence="8">JS</strain>
    </source>
</reference>
<gene>
    <name evidence="7" type="ORF">GKIL_0032</name>
</gene>
<evidence type="ECO:0000259" key="6">
    <source>
        <dbReference type="SMART" id="SM00228"/>
    </source>
</evidence>
<dbReference type="InterPro" id="IPR051201">
    <property type="entry name" value="Chloro_Bact_Ser_Proteases"/>
</dbReference>
<evidence type="ECO:0000313" key="7">
    <source>
        <dbReference type="EMBL" id="AGY56279.1"/>
    </source>
</evidence>
<dbReference type="AlphaFoldDB" id="U5QF78"/>
<dbReference type="InterPro" id="IPR043504">
    <property type="entry name" value="Peptidase_S1_PA_chymotrypsin"/>
</dbReference>
<protein>
    <submittedName>
        <fullName evidence="7">2-alkenal reductase</fullName>
    </submittedName>
</protein>
<dbReference type="Pfam" id="PF13365">
    <property type="entry name" value="Trypsin_2"/>
    <property type="match status" value="1"/>
</dbReference>
<dbReference type="FunFam" id="2.40.10.10:FF:000001">
    <property type="entry name" value="Periplasmic serine protease DegS"/>
    <property type="match status" value="1"/>
</dbReference>
<feature type="region of interest" description="Disordered" evidence="5">
    <location>
        <begin position="36"/>
        <end position="64"/>
    </location>
</feature>
<feature type="compositionally biased region" description="Pro residues" evidence="5">
    <location>
        <begin position="36"/>
        <end position="59"/>
    </location>
</feature>